<evidence type="ECO:0008006" key="3">
    <source>
        <dbReference type="Google" id="ProtNLM"/>
    </source>
</evidence>
<dbReference type="RefSeq" id="WP_260974738.1">
    <property type="nucleotide sequence ID" value="NZ_JAOANI010000009.1"/>
</dbReference>
<evidence type="ECO:0000313" key="2">
    <source>
        <dbReference type="Proteomes" id="UP001147830"/>
    </source>
</evidence>
<protein>
    <recommendedName>
        <fullName evidence="3">DUF2946 domain-containing protein</fullName>
    </recommendedName>
</protein>
<proteinExistence type="predicted"/>
<dbReference type="Proteomes" id="UP001147830">
    <property type="component" value="Unassembled WGS sequence"/>
</dbReference>
<organism evidence="1 2">
    <name type="scientific">Thalassolituus pacificus</name>
    <dbReference type="NCBI Taxonomy" id="2975440"/>
    <lineage>
        <taxon>Bacteria</taxon>
        <taxon>Pseudomonadati</taxon>
        <taxon>Pseudomonadota</taxon>
        <taxon>Gammaproteobacteria</taxon>
        <taxon>Oceanospirillales</taxon>
        <taxon>Oceanospirillaceae</taxon>
        <taxon>Thalassolituus</taxon>
    </lineage>
</organism>
<dbReference type="AlphaFoldDB" id="A0A9X2WDR0"/>
<sequence length="96" mass="10150">MKRTLLSLNHILLLTMLLLIGQSAALWHQIHSEQHPAGELCSYCLQASDLSTPALSGLSPAALYIPGQHSTVCPPVVGTAVAILPASQARAPPRFS</sequence>
<dbReference type="EMBL" id="JAOANI010000009">
    <property type="protein sequence ID" value="MCT7357807.1"/>
    <property type="molecule type" value="Genomic_DNA"/>
</dbReference>
<name>A0A9X2WDR0_9GAMM</name>
<comment type="caution">
    <text evidence="1">The sequence shown here is derived from an EMBL/GenBank/DDBJ whole genome shotgun (WGS) entry which is preliminary data.</text>
</comment>
<keyword evidence="2" id="KW-1185">Reference proteome</keyword>
<accession>A0A9X2WDR0</accession>
<reference evidence="1" key="2">
    <citation type="submission" date="2022-08" db="EMBL/GenBank/DDBJ databases">
        <authorList>
            <person name="Dong C."/>
        </authorList>
    </citation>
    <scope>NUCLEOTIDE SEQUENCE</scope>
    <source>
        <strain evidence="1">59MF3M-4</strain>
    </source>
</reference>
<evidence type="ECO:0000313" key="1">
    <source>
        <dbReference type="EMBL" id="MCT7357807.1"/>
    </source>
</evidence>
<gene>
    <name evidence="1" type="ORF">NYR02_02070</name>
</gene>
<reference evidence="1" key="1">
    <citation type="journal article" date="2022" name="Front. Microbiol.">
        <title>Genome-based taxonomic rearrangement of Oceanobacter-related bacteria including the description of Thalassolituus hydrocarbonoclasticus sp. nov. and Thalassolituus pacificus sp. nov. and emended description of the genus Thalassolituus.</title>
        <authorList>
            <person name="Dong C."/>
            <person name="Wei L."/>
            <person name="Wang J."/>
            <person name="Lai Q."/>
            <person name="Huang Z."/>
            <person name="Shao Z."/>
        </authorList>
    </citation>
    <scope>NUCLEOTIDE SEQUENCE</scope>
    <source>
        <strain evidence="1">59MF3M-4</strain>
    </source>
</reference>